<feature type="region of interest" description="Disordered" evidence="1">
    <location>
        <begin position="1"/>
        <end position="37"/>
    </location>
</feature>
<accession>A0A843UID8</accession>
<evidence type="ECO:0000313" key="3">
    <source>
        <dbReference type="Proteomes" id="UP000652761"/>
    </source>
</evidence>
<organism evidence="2 3">
    <name type="scientific">Colocasia esculenta</name>
    <name type="common">Wild taro</name>
    <name type="synonym">Arum esculentum</name>
    <dbReference type="NCBI Taxonomy" id="4460"/>
    <lineage>
        <taxon>Eukaryota</taxon>
        <taxon>Viridiplantae</taxon>
        <taxon>Streptophyta</taxon>
        <taxon>Embryophyta</taxon>
        <taxon>Tracheophyta</taxon>
        <taxon>Spermatophyta</taxon>
        <taxon>Magnoliopsida</taxon>
        <taxon>Liliopsida</taxon>
        <taxon>Araceae</taxon>
        <taxon>Aroideae</taxon>
        <taxon>Colocasieae</taxon>
        <taxon>Colocasia</taxon>
    </lineage>
</organism>
<sequence length="102" mass="11134">MASHGRCGGVPTHEGEPRHAEQTKQQAPTAQGPVLPPLQPVDYGVFMQGLVQAIQMQAHTQAALQTQMEAQPSLRTMLVAFDHRTLDEALSAACWQEGEMEQ</sequence>
<keyword evidence="3" id="KW-1185">Reference proteome</keyword>
<evidence type="ECO:0000256" key="1">
    <source>
        <dbReference type="SAM" id="MobiDB-lite"/>
    </source>
</evidence>
<protein>
    <submittedName>
        <fullName evidence="2">Uncharacterized protein</fullName>
    </submittedName>
</protein>
<evidence type="ECO:0000313" key="2">
    <source>
        <dbReference type="EMBL" id="MQL85782.1"/>
    </source>
</evidence>
<feature type="compositionally biased region" description="Basic and acidic residues" evidence="1">
    <location>
        <begin position="13"/>
        <end position="22"/>
    </location>
</feature>
<gene>
    <name evidence="2" type="ORF">Taro_018308</name>
</gene>
<dbReference type="AlphaFoldDB" id="A0A843UID8"/>
<proteinExistence type="predicted"/>
<reference evidence="2" key="1">
    <citation type="submission" date="2017-07" db="EMBL/GenBank/DDBJ databases">
        <title>Taro Niue Genome Assembly and Annotation.</title>
        <authorList>
            <person name="Atibalentja N."/>
            <person name="Keating K."/>
            <person name="Fields C.J."/>
        </authorList>
    </citation>
    <scope>NUCLEOTIDE SEQUENCE</scope>
    <source>
        <strain evidence="2">Niue_2</strain>
        <tissue evidence="2">Leaf</tissue>
    </source>
</reference>
<comment type="caution">
    <text evidence="2">The sequence shown here is derived from an EMBL/GenBank/DDBJ whole genome shotgun (WGS) entry which is preliminary data.</text>
</comment>
<dbReference type="EMBL" id="NMUH01000850">
    <property type="protein sequence ID" value="MQL85782.1"/>
    <property type="molecule type" value="Genomic_DNA"/>
</dbReference>
<name>A0A843UID8_COLES</name>
<dbReference type="Proteomes" id="UP000652761">
    <property type="component" value="Unassembled WGS sequence"/>
</dbReference>